<dbReference type="EMBL" id="CAEZSL010000004">
    <property type="protein sequence ID" value="CAB4532346.1"/>
    <property type="molecule type" value="Genomic_DNA"/>
</dbReference>
<evidence type="ECO:0000313" key="2">
    <source>
        <dbReference type="EMBL" id="CAB4532346.1"/>
    </source>
</evidence>
<keyword evidence="1" id="KW-1133">Transmembrane helix</keyword>
<accession>A0A6J6B0T5</accession>
<dbReference type="EMBL" id="CAEZUK010000143">
    <property type="protein sequence ID" value="CAB4603625.1"/>
    <property type="molecule type" value="Genomic_DNA"/>
</dbReference>
<reference evidence="2" key="1">
    <citation type="submission" date="2020-05" db="EMBL/GenBank/DDBJ databases">
        <authorList>
            <person name="Chiriac C."/>
            <person name="Salcher M."/>
            <person name="Ghai R."/>
            <person name="Kavagutti S V."/>
        </authorList>
    </citation>
    <scope>NUCLEOTIDE SEQUENCE</scope>
</reference>
<keyword evidence="1" id="KW-0472">Membrane</keyword>
<evidence type="ECO:0000313" key="3">
    <source>
        <dbReference type="EMBL" id="CAB4603625.1"/>
    </source>
</evidence>
<feature type="transmembrane region" description="Helical" evidence="1">
    <location>
        <begin position="47"/>
        <end position="64"/>
    </location>
</feature>
<feature type="transmembrane region" description="Helical" evidence="1">
    <location>
        <begin position="70"/>
        <end position="90"/>
    </location>
</feature>
<sequence>MNSETPVSPQVPLEADEIRDQLPSDLNAVENVGVHQFPDNSRRKVPGIIYLVTGVSFIALALIIGENGPFINQGIMTGGAILAIFGLLCITSGWKMTVDEQQALTLAGAAVGFPVGHASAQQVWKGLRSRPTWRVLCYSDEDPPSRRGLVLVDAVNGKVLEQLTQDSLDEWASESA</sequence>
<dbReference type="EMBL" id="CAEZVL010000021">
    <property type="protein sequence ID" value="CAB4624085.1"/>
    <property type="molecule type" value="Genomic_DNA"/>
</dbReference>
<organism evidence="2">
    <name type="scientific">freshwater metagenome</name>
    <dbReference type="NCBI Taxonomy" id="449393"/>
    <lineage>
        <taxon>unclassified sequences</taxon>
        <taxon>metagenomes</taxon>
        <taxon>ecological metagenomes</taxon>
    </lineage>
</organism>
<gene>
    <name evidence="2" type="ORF">UFOPK1421_00058</name>
    <name evidence="3" type="ORF">UFOPK1820_00909</name>
    <name evidence="4" type="ORF">UFOPK1960_00251</name>
</gene>
<proteinExistence type="predicted"/>
<keyword evidence="1" id="KW-0812">Transmembrane</keyword>
<dbReference type="AlphaFoldDB" id="A0A6J6B0T5"/>
<protein>
    <submittedName>
        <fullName evidence="2">Unannotated protein</fullName>
    </submittedName>
</protein>
<name>A0A6J6B0T5_9ZZZZ</name>
<evidence type="ECO:0000313" key="4">
    <source>
        <dbReference type="EMBL" id="CAB4624085.1"/>
    </source>
</evidence>
<evidence type="ECO:0000256" key="1">
    <source>
        <dbReference type="SAM" id="Phobius"/>
    </source>
</evidence>